<feature type="signal peptide" evidence="2">
    <location>
        <begin position="1"/>
        <end position="17"/>
    </location>
</feature>
<dbReference type="PROSITE" id="PS51257">
    <property type="entry name" value="PROKAR_LIPOPROTEIN"/>
    <property type="match status" value="1"/>
</dbReference>
<accession>A0ABY7HFE4</accession>
<reference evidence="3" key="1">
    <citation type="submission" date="2022-11" db="EMBL/GenBank/DDBJ databases">
        <title>Minimal conservation of predation-associated metabolite biosynthetic gene clusters underscores biosynthetic potential of Myxococcota including descriptions for ten novel species: Archangium lansinium sp. nov., Myxococcus landrumus sp. nov., Nannocystis bai.</title>
        <authorList>
            <person name="Ahearne A."/>
            <person name="Stevens C."/>
            <person name="Dowd S."/>
        </authorList>
    </citation>
    <scope>NUCLEOTIDE SEQUENCE</scope>
    <source>
        <strain evidence="3">Fl3</strain>
    </source>
</reference>
<evidence type="ECO:0000256" key="2">
    <source>
        <dbReference type="SAM" id="SignalP"/>
    </source>
</evidence>
<dbReference type="EMBL" id="CP114040">
    <property type="protein sequence ID" value="WAS98002.1"/>
    <property type="molecule type" value="Genomic_DNA"/>
</dbReference>
<name>A0ABY7HFE4_9BACT</name>
<dbReference type="PANTHER" id="PTHR35580">
    <property type="entry name" value="CELL SURFACE GLYCOPROTEIN (S-LAYER PROTEIN)-LIKE PROTEIN"/>
    <property type="match status" value="1"/>
</dbReference>
<dbReference type="Proteomes" id="UP001164459">
    <property type="component" value="Chromosome"/>
</dbReference>
<sequence>MTYLDRFSLLFIASILAACGPGDPSDTDTATDTTGEPTSTTTGPTSGEPTTTSAGEETTGDPPIVGVECEQLAGPADSAVDWYLRCGGKQYEDVNGIATDAAGNIYLAVETRVFDGSQTLKFGEFVVKPDEFSDILLIKLSSAGVPQWVRHFGGPMEQSVSGLVGCGDGFAIHGWASPGALDLGDGPIDGTYVASFDLDGELRWSRSVPVLGEDARVTFRGMACDDAGRVALTGNLEIGVDFGGGPVEPPQLHDGFVVSYDAAGEFQWVRGFNPSSSDRGARGRALAFTPGGELVVTGSFGGTVDLGGGPFTSDDYDDMIVAEYSAAGEHLWSRQFGGAGQQMGNAVAVDSAGRRVVGGMFIEEIAVGDDTFVNVNPEPHSDEFGSLHDGVLAELDPSGAVLGSQQLGTTLDDQIQGLSFDAVDSLGIAGIADSAVRLRAFSGQEQTWEWSTEETEMVSFLRSAWSGEDAVVLAARPLGNVDLGSGPLGPRGNGDMLIARIRR</sequence>
<proteinExistence type="predicted"/>
<evidence type="ECO:0000313" key="4">
    <source>
        <dbReference type="Proteomes" id="UP001164459"/>
    </source>
</evidence>
<dbReference type="SUPFAM" id="SSF101898">
    <property type="entry name" value="NHL repeat"/>
    <property type="match status" value="1"/>
</dbReference>
<gene>
    <name evidence="3" type="ORF">O0S08_17820</name>
</gene>
<dbReference type="InterPro" id="IPR052918">
    <property type="entry name" value="Motility_Chemotaxis_Reg"/>
</dbReference>
<organism evidence="3 4">
    <name type="scientific">Nannocystis punicea</name>
    <dbReference type="NCBI Taxonomy" id="2995304"/>
    <lineage>
        <taxon>Bacteria</taxon>
        <taxon>Pseudomonadati</taxon>
        <taxon>Myxococcota</taxon>
        <taxon>Polyangia</taxon>
        <taxon>Nannocystales</taxon>
        <taxon>Nannocystaceae</taxon>
        <taxon>Nannocystis</taxon>
    </lineage>
</organism>
<keyword evidence="2" id="KW-0732">Signal</keyword>
<protein>
    <submittedName>
        <fullName evidence="3">Uncharacterized protein</fullName>
    </submittedName>
</protein>
<feature type="compositionally biased region" description="Low complexity" evidence="1">
    <location>
        <begin position="22"/>
        <end position="61"/>
    </location>
</feature>
<feature type="chain" id="PRO_5046644121" evidence="2">
    <location>
        <begin position="18"/>
        <end position="503"/>
    </location>
</feature>
<evidence type="ECO:0000256" key="1">
    <source>
        <dbReference type="SAM" id="MobiDB-lite"/>
    </source>
</evidence>
<keyword evidence="4" id="KW-1185">Reference proteome</keyword>
<dbReference type="PANTHER" id="PTHR35580:SF1">
    <property type="entry name" value="PHYTASE-LIKE DOMAIN-CONTAINING PROTEIN"/>
    <property type="match status" value="1"/>
</dbReference>
<feature type="region of interest" description="Disordered" evidence="1">
    <location>
        <begin position="22"/>
        <end position="63"/>
    </location>
</feature>
<dbReference type="RefSeq" id="WP_269040368.1">
    <property type="nucleotide sequence ID" value="NZ_CP114040.1"/>
</dbReference>
<evidence type="ECO:0000313" key="3">
    <source>
        <dbReference type="EMBL" id="WAS98002.1"/>
    </source>
</evidence>